<dbReference type="SUPFAM" id="SSF53098">
    <property type="entry name" value="Ribonuclease H-like"/>
    <property type="match status" value="1"/>
</dbReference>
<evidence type="ECO:0000313" key="7">
    <source>
        <dbReference type="EMBL" id="GER89670.1"/>
    </source>
</evidence>
<dbReference type="InterPro" id="IPR006120">
    <property type="entry name" value="Resolvase_HTH_dom"/>
</dbReference>
<reference evidence="7 8" key="1">
    <citation type="submission" date="2019-10" db="EMBL/GenBank/DDBJ databases">
        <title>Dictyobacter vulcani sp. nov., within the class Ktedonobacteria, isolated from soil of volcanic Mt. Zao.</title>
        <authorList>
            <person name="Zheng Y."/>
            <person name="Wang C.M."/>
            <person name="Sakai Y."/>
            <person name="Abe K."/>
            <person name="Yokota A."/>
            <person name="Yabe S."/>
        </authorList>
    </citation>
    <scope>NUCLEOTIDE SEQUENCE [LARGE SCALE GENOMIC DNA]</scope>
    <source>
        <strain evidence="7 8">W12</strain>
    </source>
</reference>
<dbReference type="RefSeq" id="WP_151757530.1">
    <property type="nucleotide sequence ID" value="NZ_BKZW01000002.1"/>
</dbReference>
<evidence type="ECO:0000259" key="6">
    <source>
        <dbReference type="PROSITE" id="PS50994"/>
    </source>
</evidence>
<evidence type="ECO:0000313" key="8">
    <source>
        <dbReference type="Proteomes" id="UP000326912"/>
    </source>
</evidence>
<sequence>MLRSQTVNTIHDLHQQGKTVQEIAQKLDISRTTVRKYLAHPEAVIPKPRPPRPSKLDPFKEQITRWVMEDHCTNCEVIYARLQPMGYTGGISILKEFVHPLRPAVAGHAPVQRYETEPGQQVQFDWGEFTYEQEGIIHKFYGFTAVLGYSRMRFVTFVKRCDTPTLIRSLMEAFEYFGGLTRCALTDRMKSVLLEMQENKPRWNPRFADFMVSIGVTARVCKPYTPQTKGKVERTVSYVKQSFWAGVTFTDLDDLNRQAHRWCERINSRVHRTTHARPVDRLEVEKLQPLPQAFAWERFATEERKVTWDGYVSYDGVLYGLPGNLHLAGNMVQVRERKGVLTVWSQGQEVFAIEKRPRSQESVPHPEQWTGVPSTSAIRRTAAPLGHQQQAPQVQSRALAEYDQYCGVPSVAEVGA</sequence>
<comment type="caution">
    <text evidence="7">The sequence shown here is derived from an EMBL/GenBank/DDBJ whole genome shotgun (WGS) entry which is preliminary data.</text>
</comment>
<evidence type="ECO:0000256" key="1">
    <source>
        <dbReference type="ARBA" id="ARBA00009277"/>
    </source>
</evidence>
<feature type="domain" description="HTH IS21-type" evidence="5">
    <location>
        <begin position="5"/>
        <end position="67"/>
    </location>
</feature>
<dbReference type="NCBIfam" id="NF033546">
    <property type="entry name" value="transpos_IS21"/>
    <property type="match status" value="1"/>
</dbReference>
<dbReference type="InterPro" id="IPR012337">
    <property type="entry name" value="RNaseH-like_sf"/>
</dbReference>
<keyword evidence="8" id="KW-1185">Reference proteome</keyword>
<evidence type="ECO:0000259" key="5">
    <source>
        <dbReference type="PROSITE" id="PS50531"/>
    </source>
</evidence>
<dbReference type="Gene3D" id="1.10.10.60">
    <property type="entry name" value="Homeodomain-like"/>
    <property type="match status" value="1"/>
</dbReference>
<dbReference type="InterPro" id="IPR036397">
    <property type="entry name" value="RNaseH_sf"/>
</dbReference>
<dbReference type="PROSITE" id="PS50531">
    <property type="entry name" value="HTH_IS21"/>
    <property type="match status" value="1"/>
</dbReference>
<evidence type="ECO:0000256" key="4">
    <source>
        <dbReference type="ARBA" id="ARBA00023172"/>
    </source>
</evidence>
<dbReference type="GO" id="GO:0003677">
    <property type="term" value="F:DNA binding"/>
    <property type="evidence" value="ECO:0007669"/>
    <property type="project" value="UniProtKB-KW"/>
</dbReference>
<dbReference type="Proteomes" id="UP000326912">
    <property type="component" value="Unassembled WGS sequence"/>
</dbReference>
<dbReference type="InterPro" id="IPR001584">
    <property type="entry name" value="Integrase_cat-core"/>
</dbReference>
<evidence type="ECO:0000256" key="2">
    <source>
        <dbReference type="ARBA" id="ARBA00022578"/>
    </source>
</evidence>
<dbReference type="AlphaFoldDB" id="A0A5J4KT69"/>
<dbReference type="Pfam" id="PF02796">
    <property type="entry name" value="HTH_7"/>
    <property type="match status" value="1"/>
</dbReference>
<dbReference type="EMBL" id="BKZW01000002">
    <property type="protein sequence ID" value="GER89670.1"/>
    <property type="molecule type" value="Genomic_DNA"/>
</dbReference>
<gene>
    <name evidence="7" type="ORF">KDW_38320</name>
</gene>
<comment type="similarity">
    <text evidence="1">Belongs to the transposase IS21/IS408/IS1162 family.</text>
</comment>
<dbReference type="Pfam" id="PF00665">
    <property type="entry name" value="rve"/>
    <property type="match status" value="1"/>
</dbReference>
<keyword evidence="3" id="KW-0238">DNA-binding</keyword>
<dbReference type="GO" id="GO:0032196">
    <property type="term" value="P:transposition"/>
    <property type="evidence" value="ECO:0007669"/>
    <property type="project" value="UniProtKB-KW"/>
</dbReference>
<feature type="domain" description="Integrase catalytic" evidence="6">
    <location>
        <begin position="114"/>
        <end position="286"/>
    </location>
</feature>
<accession>A0A5J4KT69</accession>
<name>A0A5J4KT69_9CHLR</name>
<dbReference type="InterPro" id="IPR054353">
    <property type="entry name" value="IstA-like_C"/>
</dbReference>
<dbReference type="PANTHER" id="PTHR35004:SF6">
    <property type="entry name" value="TRANSPOSASE"/>
    <property type="match status" value="1"/>
</dbReference>
<dbReference type="Gene3D" id="3.30.420.10">
    <property type="entry name" value="Ribonuclease H-like superfamily/Ribonuclease H"/>
    <property type="match status" value="1"/>
</dbReference>
<proteinExistence type="inferred from homology"/>
<dbReference type="GO" id="GO:0015074">
    <property type="term" value="P:DNA integration"/>
    <property type="evidence" value="ECO:0007669"/>
    <property type="project" value="InterPro"/>
</dbReference>
<organism evidence="7 8">
    <name type="scientific">Dictyobacter vulcani</name>
    <dbReference type="NCBI Taxonomy" id="2607529"/>
    <lineage>
        <taxon>Bacteria</taxon>
        <taxon>Bacillati</taxon>
        <taxon>Chloroflexota</taxon>
        <taxon>Ktedonobacteria</taxon>
        <taxon>Ktedonobacterales</taxon>
        <taxon>Dictyobacteraceae</taxon>
        <taxon>Dictyobacter</taxon>
    </lineage>
</organism>
<dbReference type="PROSITE" id="PS50994">
    <property type="entry name" value="INTEGRASE"/>
    <property type="match status" value="1"/>
</dbReference>
<dbReference type="InterPro" id="IPR017894">
    <property type="entry name" value="HTH_IS21_transposase_type"/>
</dbReference>
<dbReference type="GO" id="GO:0000150">
    <property type="term" value="F:DNA strand exchange activity"/>
    <property type="evidence" value="ECO:0007669"/>
    <property type="project" value="InterPro"/>
</dbReference>
<dbReference type="PANTHER" id="PTHR35004">
    <property type="entry name" value="TRANSPOSASE RV3428C-RELATED"/>
    <property type="match status" value="1"/>
</dbReference>
<dbReference type="Pfam" id="PF22483">
    <property type="entry name" value="Mu-transpos_C_2"/>
    <property type="match status" value="1"/>
</dbReference>
<keyword evidence="2" id="KW-0815">Transposition</keyword>
<evidence type="ECO:0000256" key="3">
    <source>
        <dbReference type="ARBA" id="ARBA00023125"/>
    </source>
</evidence>
<protein>
    <submittedName>
        <fullName evidence="7">IS21 family transposase</fullName>
    </submittedName>
</protein>
<keyword evidence="4" id="KW-0233">DNA recombination</keyword>